<gene>
    <name evidence="2" type="ORF">ACFYTH_10495</name>
</gene>
<feature type="compositionally biased region" description="Basic and acidic residues" evidence="1">
    <location>
        <begin position="1"/>
        <end position="24"/>
    </location>
</feature>
<protein>
    <submittedName>
        <fullName evidence="2">Uncharacterized protein</fullName>
    </submittedName>
</protein>
<sequence length="118" mass="13522">MGDVRMDDVRAGDATCGRRHDRPAPGEVDNLSPNLGVDYAARRPFYQADARDSRRRRRTWTFDHSIIERIARSNSVTSAKYVVRQLLTVTIHTVTKLDRPISLSLYWVARRDGVVIQL</sequence>
<feature type="region of interest" description="Disordered" evidence="1">
    <location>
        <begin position="1"/>
        <end position="33"/>
    </location>
</feature>
<dbReference type="EMBL" id="JBIALX010000004">
    <property type="protein sequence ID" value="MFF0453786.1"/>
    <property type="molecule type" value="Genomic_DNA"/>
</dbReference>
<accession>A0ABW6NH62</accession>
<proteinExistence type="predicted"/>
<evidence type="ECO:0000313" key="2">
    <source>
        <dbReference type="EMBL" id="MFF0453786.1"/>
    </source>
</evidence>
<reference evidence="2 3" key="1">
    <citation type="submission" date="2024-10" db="EMBL/GenBank/DDBJ databases">
        <title>The Natural Products Discovery Center: Release of the First 8490 Sequenced Strains for Exploring Actinobacteria Biosynthetic Diversity.</title>
        <authorList>
            <person name="Kalkreuter E."/>
            <person name="Kautsar S.A."/>
            <person name="Yang D."/>
            <person name="Bader C.D."/>
            <person name="Teijaro C.N."/>
            <person name="Fluegel L."/>
            <person name="Davis C.M."/>
            <person name="Simpson J.R."/>
            <person name="Lauterbach L."/>
            <person name="Steele A.D."/>
            <person name="Gui C."/>
            <person name="Meng S."/>
            <person name="Li G."/>
            <person name="Viehrig K."/>
            <person name="Ye F."/>
            <person name="Su P."/>
            <person name="Kiefer A.F."/>
            <person name="Nichols A."/>
            <person name="Cepeda A.J."/>
            <person name="Yan W."/>
            <person name="Fan B."/>
            <person name="Jiang Y."/>
            <person name="Adhikari A."/>
            <person name="Zheng C.-J."/>
            <person name="Schuster L."/>
            <person name="Cowan T.M."/>
            <person name="Smanski M.J."/>
            <person name="Chevrette M.G."/>
            <person name="De Carvalho L.P.S."/>
            <person name="Shen B."/>
        </authorList>
    </citation>
    <scope>NUCLEOTIDE SEQUENCE [LARGE SCALE GENOMIC DNA]</scope>
    <source>
        <strain evidence="2 3">NPDC004550</strain>
    </source>
</reference>
<dbReference type="Proteomes" id="UP001601521">
    <property type="component" value="Unassembled WGS sequence"/>
</dbReference>
<dbReference type="RefSeq" id="WP_387250633.1">
    <property type="nucleotide sequence ID" value="NZ_JBIALX010000004.1"/>
</dbReference>
<evidence type="ECO:0000256" key="1">
    <source>
        <dbReference type="SAM" id="MobiDB-lite"/>
    </source>
</evidence>
<comment type="caution">
    <text evidence="2">The sequence shown here is derived from an EMBL/GenBank/DDBJ whole genome shotgun (WGS) entry which is preliminary data.</text>
</comment>
<keyword evidence="3" id="KW-1185">Reference proteome</keyword>
<evidence type="ECO:0000313" key="3">
    <source>
        <dbReference type="Proteomes" id="UP001601521"/>
    </source>
</evidence>
<organism evidence="2 3">
    <name type="scientific">Nocardia africana</name>
    <dbReference type="NCBI Taxonomy" id="134964"/>
    <lineage>
        <taxon>Bacteria</taxon>
        <taxon>Bacillati</taxon>
        <taxon>Actinomycetota</taxon>
        <taxon>Actinomycetes</taxon>
        <taxon>Mycobacteriales</taxon>
        <taxon>Nocardiaceae</taxon>
        <taxon>Nocardia</taxon>
    </lineage>
</organism>
<name>A0ABW6NH62_9NOCA</name>